<dbReference type="EnsemblPlants" id="LPERR02G25670.2">
    <property type="protein sequence ID" value="LPERR02G25670.2"/>
    <property type="gene ID" value="LPERR02G25670"/>
</dbReference>
<name>A0A0D9VKN1_9ORYZ</name>
<evidence type="ECO:0000256" key="4">
    <source>
        <dbReference type="RuleBase" id="RU369065"/>
    </source>
</evidence>
<feature type="domain" description="Tify" evidence="6">
    <location>
        <begin position="90"/>
        <end position="125"/>
    </location>
</feature>
<dbReference type="HOGENOM" id="CLU_076220_0_0_1"/>
<comment type="domain">
    <text evidence="4">The jas domain is required for interaction with COI1.</text>
</comment>
<proteinExistence type="inferred from homology"/>
<keyword evidence="8" id="KW-1185">Reference proteome</keyword>
<keyword evidence="2" id="KW-0805">Transcription regulation</keyword>
<dbReference type="GO" id="GO:0009611">
    <property type="term" value="P:response to wounding"/>
    <property type="evidence" value="ECO:0007669"/>
    <property type="project" value="UniProtKB-UniRule"/>
</dbReference>
<comment type="similarity">
    <text evidence="1 4">Belongs to the TIFY/JAZ family.</text>
</comment>
<dbReference type="InterPro" id="IPR010399">
    <property type="entry name" value="Tify_dom"/>
</dbReference>
<feature type="region of interest" description="Disordered" evidence="5">
    <location>
        <begin position="215"/>
        <end position="234"/>
    </location>
</feature>
<evidence type="ECO:0000313" key="7">
    <source>
        <dbReference type="EnsemblPlants" id="LPERR02G25670.2"/>
    </source>
</evidence>
<keyword evidence="4" id="KW-1184">Jasmonic acid signaling pathway</keyword>
<dbReference type="PROSITE" id="PS51320">
    <property type="entry name" value="TIFY"/>
    <property type="match status" value="1"/>
</dbReference>
<comment type="subcellular location">
    <subcellularLocation>
        <location evidence="4">Nucleus</location>
    </subcellularLocation>
</comment>
<dbReference type="GO" id="GO:2000022">
    <property type="term" value="P:regulation of jasmonic acid mediated signaling pathway"/>
    <property type="evidence" value="ECO:0007669"/>
    <property type="project" value="UniProtKB-UniRule"/>
</dbReference>
<reference evidence="8" key="2">
    <citation type="submission" date="2013-12" db="EMBL/GenBank/DDBJ databases">
        <authorList>
            <person name="Yu Y."/>
            <person name="Lee S."/>
            <person name="de Baynast K."/>
            <person name="Wissotski M."/>
            <person name="Liu L."/>
            <person name="Talag J."/>
            <person name="Goicoechea J."/>
            <person name="Angelova A."/>
            <person name="Jetty R."/>
            <person name="Kudrna D."/>
            <person name="Golser W."/>
            <person name="Rivera L."/>
            <person name="Zhang J."/>
            <person name="Wing R."/>
        </authorList>
    </citation>
    <scope>NUCLEOTIDE SEQUENCE</scope>
</reference>
<dbReference type="PANTHER" id="PTHR33077">
    <property type="entry name" value="PROTEIN TIFY 4A-RELATED-RELATED"/>
    <property type="match status" value="1"/>
</dbReference>
<evidence type="ECO:0000256" key="3">
    <source>
        <dbReference type="ARBA" id="ARBA00023163"/>
    </source>
</evidence>
<reference evidence="7" key="3">
    <citation type="submission" date="2015-04" db="UniProtKB">
        <authorList>
            <consortium name="EnsemblPlants"/>
        </authorList>
    </citation>
    <scope>IDENTIFICATION</scope>
</reference>
<dbReference type="GO" id="GO:0005634">
    <property type="term" value="C:nucleus"/>
    <property type="evidence" value="ECO:0007669"/>
    <property type="project" value="UniProtKB-SubCell"/>
</dbReference>
<evidence type="ECO:0000259" key="6">
    <source>
        <dbReference type="PROSITE" id="PS51320"/>
    </source>
</evidence>
<dbReference type="GO" id="GO:0031347">
    <property type="term" value="P:regulation of defense response"/>
    <property type="evidence" value="ECO:0007669"/>
    <property type="project" value="UniProtKB-UniRule"/>
</dbReference>
<comment type="function">
    <text evidence="4">Repressor of jasmonate responses.</text>
</comment>
<evidence type="ECO:0000256" key="1">
    <source>
        <dbReference type="ARBA" id="ARBA00008614"/>
    </source>
</evidence>
<reference evidence="7 8" key="1">
    <citation type="submission" date="2012-08" db="EMBL/GenBank/DDBJ databases">
        <title>Oryza genome evolution.</title>
        <authorList>
            <person name="Wing R.A."/>
        </authorList>
    </citation>
    <scope>NUCLEOTIDE SEQUENCE</scope>
</reference>
<evidence type="ECO:0000256" key="2">
    <source>
        <dbReference type="ARBA" id="ARBA00023015"/>
    </source>
</evidence>
<evidence type="ECO:0000256" key="5">
    <source>
        <dbReference type="SAM" id="MobiDB-lite"/>
    </source>
</evidence>
<dbReference type="Pfam" id="PF06200">
    <property type="entry name" value="tify"/>
    <property type="match status" value="1"/>
</dbReference>
<dbReference type="Gramene" id="LPERR02G25670.2">
    <property type="protein sequence ID" value="LPERR02G25670.2"/>
    <property type="gene ID" value="LPERR02G25670"/>
</dbReference>
<organism evidence="7 8">
    <name type="scientific">Leersia perrieri</name>
    <dbReference type="NCBI Taxonomy" id="77586"/>
    <lineage>
        <taxon>Eukaryota</taxon>
        <taxon>Viridiplantae</taxon>
        <taxon>Streptophyta</taxon>
        <taxon>Embryophyta</taxon>
        <taxon>Tracheophyta</taxon>
        <taxon>Spermatophyta</taxon>
        <taxon>Magnoliopsida</taxon>
        <taxon>Liliopsida</taxon>
        <taxon>Poales</taxon>
        <taxon>Poaceae</taxon>
        <taxon>BOP clade</taxon>
        <taxon>Oryzoideae</taxon>
        <taxon>Oryzeae</taxon>
        <taxon>Oryzinae</taxon>
        <taxon>Leersia</taxon>
    </lineage>
</organism>
<dbReference type="InterPro" id="IPR040390">
    <property type="entry name" value="TIFY/JAZ"/>
</dbReference>
<sequence length="267" mass="28927">MDFMGVFLSAPSARDAHLKQQPRLTSTAPHDCSNQVHAAARALPPPPPQQTACCVVDGRMPSAAARLTLQVSGEVHAVASLATSPRYTAVSETTAQLTIFYAGSVLVFENIPREKAEEIVFFAAKTTPDVGVGQIPAHDRDAGGLIIHNDRSSACSHHLSSANGLGNIKETNTCSPQFQIGPRADVSLLVRNPSLVSFLERRKQRLAKAAVAYPPRENSPDEMNTFSVASPRNKTPHGYMEQKWAFTYAKDVNGNHDDETVDTDLRI</sequence>
<dbReference type="PANTHER" id="PTHR33077:SF129">
    <property type="entry name" value="PROTEIN TIFY"/>
    <property type="match status" value="1"/>
</dbReference>
<dbReference type="SMART" id="SM00979">
    <property type="entry name" value="TIFY"/>
    <property type="match status" value="1"/>
</dbReference>
<keyword evidence="4" id="KW-0539">Nucleus</keyword>
<protein>
    <recommendedName>
        <fullName evidence="4">Protein TIFY</fullName>
    </recommendedName>
    <alternativeName>
        <fullName evidence="4">Jasmonate ZIM domain-containing protein</fullName>
    </alternativeName>
</protein>
<feature type="compositionally biased region" description="Polar residues" evidence="5">
    <location>
        <begin position="221"/>
        <end position="233"/>
    </location>
</feature>
<keyword evidence="3" id="KW-0804">Transcription</keyword>
<dbReference type="AlphaFoldDB" id="A0A0D9VKN1"/>
<evidence type="ECO:0000313" key="8">
    <source>
        <dbReference type="Proteomes" id="UP000032180"/>
    </source>
</evidence>
<dbReference type="Proteomes" id="UP000032180">
    <property type="component" value="Chromosome 2"/>
</dbReference>
<accession>A0A0D9VKN1</accession>